<reference evidence="1 2" key="1">
    <citation type="submission" date="2015-01" db="EMBL/GenBank/DDBJ databases">
        <title>Evolution of Trichinella species and genotypes.</title>
        <authorList>
            <person name="Korhonen P.K."/>
            <person name="Edoardo P."/>
            <person name="Giuseppe L.R."/>
            <person name="Gasser R.B."/>
        </authorList>
    </citation>
    <scope>NUCLEOTIDE SEQUENCE [LARGE SCALE GENOMIC DNA]</scope>
    <source>
        <strain evidence="1">ISS13</strain>
    </source>
</reference>
<proteinExistence type="predicted"/>
<dbReference type="AlphaFoldDB" id="A0A0V1DM30"/>
<evidence type="ECO:0000313" key="2">
    <source>
        <dbReference type="Proteomes" id="UP000054632"/>
    </source>
</evidence>
<organism evidence="1 2">
    <name type="scientific">Trichinella pseudospiralis</name>
    <name type="common">Parasitic roundworm</name>
    <dbReference type="NCBI Taxonomy" id="6337"/>
    <lineage>
        <taxon>Eukaryota</taxon>
        <taxon>Metazoa</taxon>
        <taxon>Ecdysozoa</taxon>
        <taxon>Nematoda</taxon>
        <taxon>Enoplea</taxon>
        <taxon>Dorylaimia</taxon>
        <taxon>Trichinellida</taxon>
        <taxon>Trichinellidae</taxon>
        <taxon>Trichinella</taxon>
    </lineage>
</organism>
<protein>
    <submittedName>
        <fullName evidence="1">Uncharacterized protein</fullName>
    </submittedName>
</protein>
<dbReference type="Proteomes" id="UP000054632">
    <property type="component" value="Unassembled WGS sequence"/>
</dbReference>
<comment type="caution">
    <text evidence="1">The sequence shown here is derived from an EMBL/GenBank/DDBJ whole genome shotgun (WGS) entry which is preliminary data.</text>
</comment>
<dbReference type="EMBL" id="JYDR01002006">
    <property type="protein sequence ID" value="KRY62663.1"/>
    <property type="molecule type" value="Genomic_DNA"/>
</dbReference>
<name>A0A0V1DM30_TRIPS</name>
<accession>A0A0V1DM30</accession>
<gene>
    <name evidence="1" type="ORF">T4A_10484</name>
</gene>
<evidence type="ECO:0000313" key="1">
    <source>
        <dbReference type="EMBL" id="KRY62663.1"/>
    </source>
</evidence>
<sequence>MIILYKEWNMENLKTFSIRSNPRTARSRTRKQKRYMWFSMGLNFVYLG</sequence>